<dbReference type="Proteomes" id="UP000002029">
    <property type="component" value="Chromosome"/>
</dbReference>
<organism evidence="2 3">
    <name type="scientific">Streptosporangium roseum (strain ATCC 12428 / DSM 43021 / JCM 3005 / KCTC 9067 / NCIMB 10171 / NRRL 2505 / NI 9100)</name>
    <dbReference type="NCBI Taxonomy" id="479432"/>
    <lineage>
        <taxon>Bacteria</taxon>
        <taxon>Bacillati</taxon>
        <taxon>Actinomycetota</taxon>
        <taxon>Actinomycetes</taxon>
        <taxon>Streptosporangiales</taxon>
        <taxon>Streptosporangiaceae</taxon>
        <taxon>Streptosporangium</taxon>
    </lineage>
</organism>
<proteinExistence type="predicted"/>
<feature type="region of interest" description="Disordered" evidence="1">
    <location>
        <begin position="1"/>
        <end position="56"/>
    </location>
</feature>
<sequence>MSADPAENAPVPAQEEADAASPSVESVEPTTRHDGGADKEKQDSSPDEIPLSRRIEAEERQRRLRAESLETLYGEETRSIAGRDWIGDSAYRVSGGGTVYRADTIYVGAPGRRSGAQLIRLQPDRASRLLGCLVVTGSQERLVKALNDEPVVFLAGKAESGWKTTAIAALLAWARASGKEDEVPVAQLSLATGTATPAETDLEAGLGYLVDASSSPWVRDPDQTIARLRELAMTRSCRMVVLVTGEHRVTGIVEHLPPPAEEVFRRTLAYCLDDVDVWRTHDFHQHATTVTELVVDCRPAEAAQLAEQVAEGLRQGRSVSDVLQNQPRFTLERLRNRLDDGSSMLSRCFLMSSAVLHGLPEVTVSRATLDLADLVRAKEDRKDEEGIPVWEQLKSWMDYGGLSARPSGWGDGPRIELRRGLAPAVLRLVWEELPVIRSPLYTWLKALGESDDWEVPLKTAHAVGRLATCDFQEIDREFLDPWSRDRRLLPKMLAAWAMEAAIRDPHMADRVHGRLQSWATSELAGQRLTAALAYGSQIGVDNIEEALRAFQTITLTAVASRLCDAVARSVADVYTSETADRIVTELARWTGTDNSPGQQLTAALALVRLLSLREHNPQRPSPIDHPHGSELARLWLNALVWGLSSGPPAGSQRSFTPEAWDLLAGWVALSVDQPALRGPTETVFAEAARNPRLRRACLLHLTLWKIRCRVSPEFCDHLTRLTKGN</sequence>
<feature type="compositionally biased region" description="Basic and acidic residues" evidence="1">
    <location>
        <begin position="30"/>
        <end position="56"/>
    </location>
</feature>
<dbReference type="STRING" id="479432.Sros_6887"/>
<dbReference type="eggNOG" id="COG3170">
    <property type="taxonomic scope" value="Bacteria"/>
</dbReference>
<dbReference type="EMBL" id="CP001814">
    <property type="protein sequence ID" value="ACZ89590.1"/>
    <property type="molecule type" value="Genomic_DNA"/>
</dbReference>
<evidence type="ECO:0000256" key="1">
    <source>
        <dbReference type="SAM" id="MobiDB-lite"/>
    </source>
</evidence>
<dbReference type="HOGENOM" id="CLU_381687_0_0_11"/>
<dbReference type="AlphaFoldDB" id="D2B765"/>
<dbReference type="KEGG" id="sro:Sros_6887"/>
<evidence type="ECO:0000313" key="3">
    <source>
        <dbReference type="Proteomes" id="UP000002029"/>
    </source>
</evidence>
<gene>
    <name evidence="2" type="ordered locus">Sros_6887</name>
</gene>
<accession>D2B765</accession>
<evidence type="ECO:0000313" key="2">
    <source>
        <dbReference type="EMBL" id="ACZ89590.1"/>
    </source>
</evidence>
<protein>
    <submittedName>
        <fullName evidence="2">Uncharacterized protein</fullName>
    </submittedName>
</protein>
<name>D2B765_STRRD</name>
<reference evidence="2 3" key="1">
    <citation type="journal article" date="2010" name="Stand. Genomic Sci.">
        <title>Complete genome sequence of Streptosporangium roseum type strain (NI 9100).</title>
        <authorList>
            <person name="Nolan M."/>
            <person name="Sikorski J."/>
            <person name="Jando M."/>
            <person name="Lucas S."/>
            <person name="Lapidus A."/>
            <person name="Glavina Del Rio T."/>
            <person name="Chen F."/>
            <person name="Tice H."/>
            <person name="Pitluck S."/>
            <person name="Cheng J.F."/>
            <person name="Chertkov O."/>
            <person name="Sims D."/>
            <person name="Meincke L."/>
            <person name="Brettin T."/>
            <person name="Han C."/>
            <person name="Detter J.C."/>
            <person name="Bruce D."/>
            <person name="Goodwin L."/>
            <person name="Land M."/>
            <person name="Hauser L."/>
            <person name="Chang Y.J."/>
            <person name="Jeffries C.D."/>
            <person name="Ivanova N."/>
            <person name="Mavromatis K."/>
            <person name="Mikhailova N."/>
            <person name="Chen A."/>
            <person name="Palaniappan K."/>
            <person name="Chain P."/>
            <person name="Rohde M."/>
            <person name="Goker M."/>
            <person name="Bristow J."/>
            <person name="Eisen J.A."/>
            <person name="Markowitz V."/>
            <person name="Hugenholtz P."/>
            <person name="Kyrpides N.C."/>
            <person name="Klenk H.P."/>
        </authorList>
    </citation>
    <scope>NUCLEOTIDE SEQUENCE [LARGE SCALE GENOMIC DNA]</scope>
    <source>
        <strain evidence="3">ATCC 12428 / DSM 43021 / JCM 3005 / NI 9100</strain>
    </source>
</reference>
<keyword evidence="3" id="KW-1185">Reference proteome</keyword>